<evidence type="ECO:0000256" key="2">
    <source>
        <dbReference type="SAM" id="Coils"/>
    </source>
</evidence>
<dbReference type="InterPro" id="IPR000551">
    <property type="entry name" value="MerR-type_HTH_dom"/>
</dbReference>
<name>A0A9Q4GMH7_9CORY</name>
<keyword evidence="1" id="KW-0238">DNA-binding</keyword>
<feature type="domain" description="HTH merR-type" evidence="4">
    <location>
        <begin position="1"/>
        <end position="67"/>
    </location>
</feature>
<dbReference type="InterPro" id="IPR047057">
    <property type="entry name" value="MerR_fam"/>
</dbReference>
<dbReference type="GO" id="GO:0003700">
    <property type="term" value="F:DNA-binding transcription factor activity"/>
    <property type="evidence" value="ECO:0007669"/>
    <property type="project" value="InterPro"/>
</dbReference>
<evidence type="ECO:0000259" key="4">
    <source>
        <dbReference type="PROSITE" id="PS50937"/>
    </source>
</evidence>
<organism evidence="5 6">
    <name type="scientific">Corynebacterium antarcticum</name>
    <dbReference type="NCBI Taxonomy" id="2800405"/>
    <lineage>
        <taxon>Bacteria</taxon>
        <taxon>Bacillati</taxon>
        <taxon>Actinomycetota</taxon>
        <taxon>Actinomycetes</taxon>
        <taxon>Mycobacteriales</taxon>
        <taxon>Corynebacteriaceae</taxon>
        <taxon>Corynebacterium</taxon>
    </lineage>
</organism>
<dbReference type="PROSITE" id="PS50937">
    <property type="entry name" value="HTH_MERR_2"/>
    <property type="match status" value="1"/>
</dbReference>
<comment type="caution">
    <text evidence="5">The sequence shown here is derived from an EMBL/GenBank/DDBJ whole genome shotgun (WGS) entry which is preliminary data.</text>
</comment>
<dbReference type="CDD" id="cd00592">
    <property type="entry name" value="HTH_MerR-like"/>
    <property type="match status" value="1"/>
</dbReference>
<proteinExistence type="predicted"/>
<dbReference type="AlphaFoldDB" id="A0A9Q4GMH7"/>
<evidence type="ECO:0000256" key="1">
    <source>
        <dbReference type="ARBA" id="ARBA00023125"/>
    </source>
</evidence>
<dbReference type="SUPFAM" id="SSF46955">
    <property type="entry name" value="Putative DNA-binding domain"/>
    <property type="match status" value="1"/>
</dbReference>
<feature type="region of interest" description="Disordered" evidence="3">
    <location>
        <begin position="271"/>
        <end position="294"/>
    </location>
</feature>
<dbReference type="EMBL" id="JAPMKX010000002">
    <property type="protein sequence ID" value="MCX7537776.1"/>
    <property type="molecule type" value="Genomic_DNA"/>
</dbReference>
<feature type="compositionally biased region" description="Basic and acidic residues" evidence="3">
    <location>
        <begin position="275"/>
        <end position="288"/>
    </location>
</feature>
<feature type="coiled-coil region" evidence="2">
    <location>
        <begin position="73"/>
        <end position="103"/>
    </location>
</feature>
<dbReference type="Proteomes" id="UP001070238">
    <property type="component" value="Unassembled WGS sequence"/>
</dbReference>
<reference evidence="5" key="1">
    <citation type="submission" date="2022-11" db="EMBL/GenBank/DDBJ databases">
        <title>Corynebacterium sp. isolated from Penguins.</title>
        <authorList>
            <person name="Sedlar K."/>
            <person name="Svec P."/>
        </authorList>
    </citation>
    <scope>NUCLEOTIDE SEQUENCE</scope>
    <source>
        <strain evidence="5">P5875</strain>
    </source>
</reference>
<dbReference type="InterPro" id="IPR009061">
    <property type="entry name" value="DNA-bd_dom_put_sf"/>
</dbReference>
<dbReference type="GO" id="GO:0003677">
    <property type="term" value="F:DNA binding"/>
    <property type="evidence" value="ECO:0007669"/>
    <property type="project" value="UniProtKB-KW"/>
</dbReference>
<accession>A0A9Q4GMH7</accession>
<dbReference type="Gene3D" id="1.10.1660.10">
    <property type="match status" value="1"/>
</dbReference>
<dbReference type="Pfam" id="PF13411">
    <property type="entry name" value="MerR_1"/>
    <property type="match status" value="1"/>
</dbReference>
<evidence type="ECO:0000313" key="5">
    <source>
        <dbReference type="EMBL" id="MCX7537776.1"/>
    </source>
</evidence>
<dbReference type="RefSeq" id="WP_267169243.1">
    <property type="nucleotide sequence ID" value="NZ_JAPMKX010000002.1"/>
</dbReference>
<dbReference type="PANTHER" id="PTHR30204:SF93">
    <property type="entry name" value="HTH MERR-TYPE DOMAIN-CONTAINING PROTEIN"/>
    <property type="match status" value="1"/>
</dbReference>
<evidence type="ECO:0000256" key="3">
    <source>
        <dbReference type="SAM" id="MobiDB-lite"/>
    </source>
</evidence>
<dbReference type="PANTHER" id="PTHR30204">
    <property type="entry name" value="REDOX-CYCLING DRUG-SENSING TRANSCRIPTIONAL ACTIVATOR SOXR"/>
    <property type="match status" value="1"/>
</dbReference>
<dbReference type="SMART" id="SM00422">
    <property type="entry name" value="HTH_MERR"/>
    <property type="match status" value="1"/>
</dbReference>
<keyword evidence="2" id="KW-0175">Coiled coil</keyword>
<evidence type="ECO:0000313" key="6">
    <source>
        <dbReference type="Proteomes" id="UP001070238"/>
    </source>
</evidence>
<gene>
    <name evidence="5" type="ORF">OS123_04350</name>
</gene>
<sequence length="294" mass="33694">MRVKELAEHTGTTVRTIRYYHQVGLLPVPEGDGPRDYGFEHLIRVERIRHLRRSGLSLASIQTLIADEHIDVARELQATENSINQQIADLENQRERLRSLRSMLPDRCVGKRTETQFELIPPLPSQLDDLYARLTAGVDDERSMALIRREKQLIQLFLHRGLIPGDVFKSVSELDESALKGFRDDINRFARIHQLDPEAVTETAEATADHFIDVLRTIGDRRTIEAISRHLRSLEREPARQLVLLAFPDPVEARYVDARIRRLCTRIAEIAPSRPEPDDTPHTPEPLDKQGSFT</sequence>
<protein>
    <submittedName>
        <fullName evidence="5">MerR family transcriptional regulator</fullName>
    </submittedName>
</protein>